<reference evidence="1" key="1">
    <citation type="submission" date="2023-07" db="EMBL/GenBank/DDBJ databases">
        <title>Black Yeasts Isolated from many extreme environments.</title>
        <authorList>
            <person name="Coleine C."/>
            <person name="Stajich J.E."/>
            <person name="Selbmann L."/>
        </authorList>
    </citation>
    <scope>NUCLEOTIDE SEQUENCE</scope>
    <source>
        <strain evidence="1">CCFEE 5714</strain>
    </source>
</reference>
<evidence type="ECO:0000313" key="1">
    <source>
        <dbReference type="EMBL" id="KAK3698058.1"/>
    </source>
</evidence>
<dbReference type="EMBL" id="JAUTXU010000215">
    <property type="protein sequence ID" value="KAK3698058.1"/>
    <property type="molecule type" value="Genomic_DNA"/>
</dbReference>
<gene>
    <name evidence="1" type="ORF">LTR37_017107</name>
</gene>
<proteinExistence type="predicted"/>
<comment type="caution">
    <text evidence="1">The sequence shown here is derived from an EMBL/GenBank/DDBJ whole genome shotgun (WGS) entry which is preliminary data.</text>
</comment>
<sequence length="344" mass="37534">MSSPHVLVVGAGAIGAFFASRLATVPGVTVSAICRSNYKAVVANGLRVTSPVFDETVLRPAFTFCSPDEARESKQKHDTKWSHLLVATKLIQELGDPSALLDGLVNEGSSIVLMQNGLGIEDPYKKRFPQATIISSTTRTSAIQNKPGHIKHNFLTRTTIGPFTPNANETTSDIATQRTQEFAALLHSAGIPDVDILDHAGMQFARWHKTAINAAMNPTAVLARGPTNRAMVLDEELEIHLKAVMKEVLDVACKILGQPLPEWLPRIADVIQGVKGDTSGSHPSMWVDWEAGRKVELEAILGNPLRQAREHGLVLPRTQTIYALLKKAQEVRENQHSIESKLQT</sequence>
<dbReference type="Proteomes" id="UP001281147">
    <property type="component" value="Unassembled WGS sequence"/>
</dbReference>
<organism evidence="1 2">
    <name type="scientific">Vermiconidia calcicola</name>
    <dbReference type="NCBI Taxonomy" id="1690605"/>
    <lineage>
        <taxon>Eukaryota</taxon>
        <taxon>Fungi</taxon>
        <taxon>Dikarya</taxon>
        <taxon>Ascomycota</taxon>
        <taxon>Pezizomycotina</taxon>
        <taxon>Dothideomycetes</taxon>
        <taxon>Dothideomycetidae</taxon>
        <taxon>Mycosphaerellales</taxon>
        <taxon>Extremaceae</taxon>
        <taxon>Vermiconidia</taxon>
    </lineage>
</organism>
<keyword evidence="2" id="KW-1185">Reference proteome</keyword>
<accession>A0ACC3MM20</accession>
<evidence type="ECO:0000313" key="2">
    <source>
        <dbReference type="Proteomes" id="UP001281147"/>
    </source>
</evidence>
<name>A0ACC3MM20_9PEZI</name>
<protein>
    <submittedName>
        <fullName evidence="1">Uncharacterized protein</fullName>
    </submittedName>
</protein>